<evidence type="ECO:0000259" key="1">
    <source>
        <dbReference type="Pfam" id="PF09992"/>
    </source>
</evidence>
<dbReference type="PROSITE" id="PS51257">
    <property type="entry name" value="PROKAR_LIPOPROTEIN"/>
    <property type="match status" value="1"/>
</dbReference>
<name>E1IBW4_9CHLR</name>
<evidence type="ECO:0000313" key="2">
    <source>
        <dbReference type="EMBL" id="EFO81344.1"/>
    </source>
</evidence>
<dbReference type="Pfam" id="PF09992">
    <property type="entry name" value="NAGPA"/>
    <property type="match status" value="1"/>
</dbReference>
<gene>
    <name evidence="2" type="ORF">OSCT_0815</name>
</gene>
<organism evidence="2 3">
    <name type="scientific">Oscillochloris trichoides DG-6</name>
    <dbReference type="NCBI Taxonomy" id="765420"/>
    <lineage>
        <taxon>Bacteria</taxon>
        <taxon>Bacillati</taxon>
        <taxon>Chloroflexota</taxon>
        <taxon>Chloroflexia</taxon>
        <taxon>Chloroflexales</taxon>
        <taxon>Chloroflexineae</taxon>
        <taxon>Oscillochloridaceae</taxon>
        <taxon>Oscillochloris</taxon>
    </lineage>
</organism>
<proteinExistence type="predicted"/>
<sequence>MRNFSYVALLYLILLGGCGNPTVLSGWNGPAAQPTAGLVGQANPLAGVVLPVPRGLAAVTAASTPIDSAGNGAVQAFRYNLPGGGTLAYVVVHLHPDIHVALVNADGAIPASDAQGDTIWADGGRHLATVADMVAAPYAARPGMELVFAMAFGFHGEPRTSDEGSVVIDGVIYRVNAGRSALCITPERRAMIGLFSANDLAGCTQAAGAGPIILWGGRVVSLEVAQPTAAFLPFNPLNEDFVHLDWRRQIYAGHYPKTAIGVGYNADGTIFLVLATAEGAVGQEIALALRDMGCIDALGGDDDTSTQAVWRGQALWSRPGRPVPDAVAVYVPVATDSSAR</sequence>
<reference evidence="2 3" key="1">
    <citation type="journal article" date="2011" name="J. Bacteriol.">
        <title>Draft genome sequence of the anoxygenic filamentous phototrophic bacterium Oscillochloris trichoides subsp. DG-6.</title>
        <authorList>
            <person name="Kuznetsov B.B."/>
            <person name="Ivanovsky R.N."/>
            <person name="Keppen O.I."/>
            <person name="Sukhacheva M.V."/>
            <person name="Bumazhkin B.K."/>
            <person name="Patutina E.O."/>
            <person name="Beletsky A.V."/>
            <person name="Mardanov A.V."/>
            <person name="Baslerov R.V."/>
            <person name="Panteleeva A.N."/>
            <person name="Kolganova T.V."/>
            <person name="Ravin N.V."/>
            <person name="Skryabin K.G."/>
        </authorList>
    </citation>
    <scope>NUCLEOTIDE SEQUENCE [LARGE SCALE GENOMIC DNA]</scope>
    <source>
        <strain evidence="2 3">DG-6</strain>
    </source>
</reference>
<evidence type="ECO:0000313" key="3">
    <source>
        <dbReference type="Proteomes" id="UP000054010"/>
    </source>
</evidence>
<dbReference type="Proteomes" id="UP000054010">
    <property type="component" value="Unassembled WGS sequence"/>
</dbReference>
<keyword evidence="3" id="KW-1185">Reference proteome</keyword>
<dbReference type="STRING" id="765420.OSCT_0815"/>
<dbReference type="HOGENOM" id="CLU_815959_0_0_0"/>
<feature type="domain" description="Phosphodiester glycosidase" evidence="1">
    <location>
        <begin position="149"/>
        <end position="330"/>
    </location>
</feature>
<protein>
    <recommendedName>
        <fullName evidence="1">Phosphodiester glycosidase domain-containing protein</fullName>
    </recommendedName>
</protein>
<comment type="caution">
    <text evidence="2">The sequence shown here is derived from an EMBL/GenBank/DDBJ whole genome shotgun (WGS) entry which is preliminary data.</text>
</comment>
<accession>E1IBW4</accession>
<dbReference type="EMBL" id="ADVR01000016">
    <property type="protein sequence ID" value="EFO81344.1"/>
    <property type="molecule type" value="Genomic_DNA"/>
</dbReference>
<dbReference type="OrthoDB" id="143101at2"/>
<dbReference type="InterPro" id="IPR018711">
    <property type="entry name" value="NAGPA"/>
</dbReference>
<dbReference type="AlphaFoldDB" id="E1IBW4"/>